<organism evidence="1 2">
    <name type="scientific">Paenibacillus anaericanus</name>
    <dbReference type="NCBI Taxonomy" id="170367"/>
    <lineage>
        <taxon>Bacteria</taxon>
        <taxon>Bacillati</taxon>
        <taxon>Bacillota</taxon>
        <taxon>Bacilli</taxon>
        <taxon>Bacillales</taxon>
        <taxon>Paenibacillaceae</taxon>
        <taxon>Paenibacillus</taxon>
    </lineage>
</organism>
<dbReference type="OrthoDB" id="9804333at2"/>
<dbReference type="AlphaFoldDB" id="A0A3S1BPE0"/>
<proteinExistence type="predicted"/>
<name>A0A3S1BPE0_9BACL</name>
<sequence length="75" mass="8243">MDNNYAAVPEWAETGLQGIEVSHPDHSPLDKAKSASPGARVRVDQDWRLVFSRFLRGQAISAWFAKSGVGMCRGI</sequence>
<protein>
    <submittedName>
        <fullName evidence="1">Uncharacterized protein</fullName>
    </submittedName>
</protein>
<comment type="caution">
    <text evidence="1">The sequence shown here is derived from an EMBL/GenBank/DDBJ whole genome shotgun (WGS) entry which is preliminary data.</text>
</comment>
<dbReference type="RefSeq" id="WP_127192420.1">
    <property type="nucleotide sequence ID" value="NZ_RZNY01000009.1"/>
</dbReference>
<keyword evidence="2" id="KW-1185">Reference proteome</keyword>
<accession>A0A3S1BPE0</accession>
<evidence type="ECO:0000313" key="2">
    <source>
        <dbReference type="Proteomes" id="UP000279446"/>
    </source>
</evidence>
<dbReference type="EMBL" id="RZNY01000009">
    <property type="protein sequence ID" value="RUT46317.1"/>
    <property type="molecule type" value="Genomic_DNA"/>
</dbReference>
<reference evidence="1 2" key="1">
    <citation type="submission" date="2018-12" db="EMBL/GenBank/DDBJ databases">
        <authorList>
            <person name="Sun L."/>
            <person name="Chen Z."/>
        </authorList>
    </citation>
    <scope>NUCLEOTIDE SEQUENCE [LARGE SCALE GENOMIC DNA]</scope>
    <source>
        <strain evidence="1 2">DSM 15890</strain>
    </source>
</reference>
<evidence type="ECO:0000313" key="1">
    <source>
        <dbReference type="EMBL" id="RUT46317.1"/>
    </source>
</evidence>
<gene>
    <name evidence="1" type="ORF">EJP82_12640</name>
</gene>
<dbReference type="Proteomes" id="UP000279446">
    <property type="component" value="Unassembled WGS sequence"/>
</dbReference>